<proteinExistence type="inferred from homology"/>
<keyword evidence="4" id="KW-0677">Repeat</keyword>
<keyword evidence="6" id="KW-0969">Cilium</keyword>
<evidence type="ECO:0000256" key="8">
    <source>
        <dbReference type="ARBA" id="ARBA00038130"/>
    </source>
</evidence>
<feature type="region of interest" description="Disordered" evidence="9">
    <location>
        <begin position="584"/>
        <end position="605"/>
    </location>
</feature>
<dbReference type="Gene3D" id="2.130.10.10">
    <property type="entry name" value="YVTN repeat-like/Quinoprotein amine dehydrogenase"/>
    <property type="match status" value="1"/>
</dbReference>
<dbReference type="GO" id="GO:0042073">
    <property type="term" value="P:intraciliary transport"/>
    <property type="evidence" value="ECO:0007669"/>
    <property type="project" value="TreeGrafter"/>
</dbReference>
<dbReference type="GO" id="GO:0005930">
    <property type="term" value="C:axoneme"/>
    <property type="evidence" value="ECO:0007669"/>
    <property type="project" value="TreeGrafter"/>
</dbReference>
<evidence type="ECO:0000259" key="10">
    <source>
        <dbReference type="PROSITE" id="PS51730"/>
    </source>
</evidence>
<evidence type="ECO:0000256" key="2">
    <source>
        <dbReference type="ARBA" id="ARBA00022473"/>
    </source>
</evidence>
<comment type="subcellular location">
    <subcellularLocation>
        <location evidence="1">Cell projection</location>
        <location evidence="1">Cilium</location>
    </subcellularLocation>
</comment>
<evidence type="ECO:0000256" key="6">
    <source>
        <dbReference type="ARBA" id="ARBA00023069"/>
    </source>
</evidence>
<evidence type="ECO:0000256" key="5">
    <source>
        <dbReference type="ARBA" id="ARBA00022803"/>
    </source>
</evidence>
<dbReference type="PANTHER" id="PTHR15722">
    <property type="entry name" value="IFT140/172-RELATED"/>
    <property type="match status" value="1"/>
</dbReference>
<evidence type="ECO:0000256" key="3">
    <source>
        <dbReference type="ARBA" id="ARBA00022574"/>
    </source>
</evidence>
<evidence type="ECO:0000256" key="7">
    <source>
        <dbReference type="ARBA" id="ARBA00023273"/>
    </source>
</evidence>
<comment type="similarity">
    <text evidence="8">Belongs to the IFT172 family.</text>
</comment>
<dbReference type="InterPro" id="IPR036322">
    <property type="entry name" value="WD40_repeat_dom_sf"/>
</dbReference>
<keyword evidence="2" id="KW-0217">Developmental protein</keyword>
<dbReference type="GO" id="GO:0030992">
    <property type="term" value="C:intraciliary transport particle B"/>
    <property type="evidence" value="ECO:0007669"/>
    <property type="project" value="TreeGrafter"/>
</dbReference>
<dbReference type="Pfam" id="PF00400">
    <property type="entry name" value="WD40"/>
    <property type="match status" value="1"/>
</dbReference>
<reference evidence="12" key="1">
    <citation type="submission" date="2022-11" db="UniProtKB">
        <authorList>
            <consortium name="WormBaseParasite"/>
        </authorList>
    </citation>
    <scope>IDENTIFICATION</scope>
</reference>
<keyword evidence="11" id="KW-1185">Reference proteome</keyword>
<dbReference type="InterPro" id="IPR015943">
    <property type="entry name" value="WD40/YVTN_repeat-like_dom_sf"/>
</dbReference>
<sequence length="1427" mass="160964">MELNFDLSSLSIPGCVLKSPLSKLENSKIQWARKARQQSEFLLLSRAIDDLAKLSAEAQSIKKPVTTFERFLDAQDEQALYLLWKDEKINGCEGIEDGTVANGEKNGEIKNGGHEELLAVSQNGTTAKNVLLGYLKIVRDRRLYLVNERSRRYVHTPICVLDFYIHSSVQHHGCGLELFNGMLKPEDGGKDEIIDDHQMSAIERNRKNINEHYSGSPQHLPVHGQRNLTSHCTTQSSMKDHIGEDTPRGRKNTRDYGHQSLCPSDEIACAGALCFSPNGRKLAVCTLDRHVLLFDDKFRRRDKFATKPVDLKTGYLIKSASFSPDSNKLAIGQTDDIVFVYKLGENWDEKKVICNKFAQSSSCVALIWPSESKLIVGLLDGKVRQASTNSNKCSTLYKAADGASVCAIAQHPNKRSFLSGHEDGSILVKVRTRVCVHTCAPYALILSQVGILAAGSDRRLVSYTENGRLLQQFDYSREPYLEKEFSVATLDTSGLNAVFGTFDRLHLMSWSQRRGAWDEGGVLNIRNLYTIKSLAWKSDGSILACSNMLGAVIAIDCSMKKTLLKNRFELTFVSPSQAILKDLQLPSENNDEDNGKKEEENIKLKQRNDTNDSGIVLRSKIGAELGEVRIMGREQRYAIVYTPKISWQSGGNEKFYLDNENVAFIVNAGEINFVEYGQDELAGWIRTERANPHQISVRIRRSKQNSKEMMEDVRRVAYLLDVRTISIIDMAKNNQIGHIQHNIAIDWLELNERATKLLFRDIRSALHLFSLETKQTVHLIGHCSYVQWVPQSDVVVAQSNSQLCVWYNTDENTDRVNQFPILGDVEMVARDASRTEVIVMENNTRVAYELDSAMIEFSSALDELDLGRAVLFLERSEQRGIGVQALWRKLADVALEHSHLFVAQRCFASLNDLVRVQFLQETLLRAESQFGIPLDSQALSEHFEVQSRLAMMTKQFKRAERILLENNAITEAIDMWKRIGDWESAIQLAKAMNYSEIDPLQSQYEQYLNETGQKDKAAELKMRDGDSRAALELFLRANQPSQAVQLLLDNLQLLSQLKTSELGNDEEDEEEENNGIIGQIIQSLQQQEIFDKLGDLYEALDKPEKAMDAYNNGNFYGKAIQIARIHFPEGVIQLEENWGDWLYSQGNYHLAATHFLESGNTLRAIDASILAKEWDKALDMLKSIESTPETTPFYEKIAHNFELTAESLYTLSGKFAEAVEMYNKAGNWARAFKLAADFFGLEESRQLYNDKAAQLAEQRRFNDAEELYVALGAPDQAIAMYKQADRTDDMMRLMSIYYSGEVTTAQRRLAEELEQKGDLRAAEEQYMLAGDWAAAIDMYQQAGQWADAHRLAKASGGERAHKQISYLWAKSLGGDAAVKLLLRHELLDEAINISVTKSFVSHIGSNPEGHPRVNPPTDPGYNSPKGR</sequence>
<evidence type="ECO:0000256" key="1">
    <source>
        <dbReference type="ARBA" id="ARBA00004138"/>
    </source>
</evidence>
<dbReference type="InterPro" id="IPR001680">
    <property type="entry name" value="WD40_rpt"/>
</dbReference>
<dbReference type="WBParaSite" id="scaffold3310_cov167.g6424">
    <property type="protein sequence ID" value="scaffold3310_cov167.g6424"/>
    <property type="gene ID" value="scaffold3310_cov167.g6424"/>
</dbReference>
<dbReference type="Gene3D" id="1.25.40.470">
    <property type="match status" value="2"/>
</dbReference>
<protein>
    <submittedName>
        <fullName evidence="12">N-acetyltransferase domain-containing protein</fullName>
    </submittedName>
</protein>
<dbReference type="InterPro" id="IPR056157">
    <property type="entry name" value="TPR_IFT80_172_dom"/>
</dbReference>
<dbReference type="SMART" id="SM00320">
    <property type="entry name" value="WD40"/>
    <property type="match status" value="3"/>
</dbReference>
<evidence type="ECO:0000256" key="4">
    <source>
        <dbReference type="ARBA" id="ARBA00022737"/>
    </source>
</evidence>
<dbReference type="SUPFAM" id="SSF48452">
    <property type="entry name" value="TPR-like"/>
    <property type="match status" value="1"/>
</dbReference>
<dbReference type="GO" id="GO:0019799">
    <property type="term" value="F:tubulin N-acetyltransferase activity"/>
    <property type="evidence" value="ECO:0007669"/>
    <property type="project" value="InterPro"/>
</dbReference>
<dbReference type="PANTHER" id="PTHR15722:SF2">
    <property type="entry name" value="INTRAFLAGELLAR TRANSPORT PROTEIN 172 HOMOLOG"/>
    <property type="match status" value="1"/>
</dbReference>
<keyword evidence="5" id="KW-0802">TPR repeat</keyword>
<dbReference type="InterPro" id="IPR007965">
    <property type="entry name" value="GNAT_ATAT"/>
</dbReference>
<evidence type="ECO:0000313" key="12">
    <source>
        <dbReference type="WBParaSite" id="scaffold3310_cov167.g6424"/>
    </source>
</evidence>
<feature type="compositionally biased region" description="Basic and acidic residues" evidence="9">
    <location>
        <begin position="238"/>
        <end position="254"/>
    </location>
</feature>
<dbReference type="PROSITE" id="PS51730">
    <property type="entry name" value="GNAT_ATAT"/>
    <property type="match status" value="1"/>
</dbReference>
<keyword evidence="3" id="KW-0853">WD repeat</keyword>
<organism evidence="11 12">
    <name type="scientific">Meloidogyne javanica</name>
    <name type="common">Root-knot nematode worm</name>
    <dbReference type="NCBI Taxonomy" id="6303"/>
    <lineage>
        <taxon>Eukaryota</taxon>
        <taxon>Metazoa</taxon>
        <taxon>Ecdysozoa</taxon>
        <taxon>Nematoda</taxon>
        <taxon>Chromadorea</taxon>
        <taxon>Rhabditida</taxon>
        <taxon>Tylenchina</taxon>
        <taxon>Tylenchomorpha</taxon>
        <taxon>Tylenchoidea</taxon>
        <taxon>Meloidogynidae</taxon>
        <taxon>Meloidogyninae</taxon>
        <taxon>Meloidogyne</taxon>
        <taxon>Meloidogyne incognita group</taxon>
    </lineage>
</organism>
<dbReference type="Gene3D" id="3.40.630.30">
    <property type="match status" value="1"/>
</dbReference>
<feature type="compositionally biased region" description="Basic and acidic residues" evidence="9">
    <location>
        <begin position="593"/>
        <end position="605"/>
    </location>
</feature>
<evidence type="ECO:0000313" key="11">
    <source>
        <dbReference type="Proteomes" id="UP000887561"/>
    </source>
</evidence>
<feature type="domain" description="N-acetyltransferase" evidence="10">
    <location>
        <begin position="1"/>
        <end position="229"/>
    </location>
</feature>
<dbReference type="Pfam" id="PF23387">
    <property type="entry name" value="TPR_IFT80_172"/>
    <property type="match status" value="1"/>
</dbReference>
<dbReference type="SUPFAM" id="SSF50978">
    <property type="entry name" value="WD40 repeat-like"/>
    <property type="match status" value="2"/>
</dbReference>
<dbReference type="Proteomes" id="UP000887561">
    <property type="component" value="Unplaced"/>
</dbReference>
<evidence type="ECO:0000256" key="9">
    <source>
        <dbReference type="SAM" id="MobiDB-lite"/>
    </source>
</evidence>
<feature type="region of interest" description="Disordered" evidence="9">
    <location>
        <begin position="233"/>
        <end position="254"/>
    </location>
</feature>
<name>A0A915M5X5_MELJA</name>
<dbReference type="GO" id="GO:0036064">
    <property type="term" value="C:ciliary basal body"/>
    <property type="evidence" value="ECO:0007669"/>
    <property type="project" value="TreeGrafter"/>
</dbReference>
<dbReference type="Pfam" id="PF05301">
    <property type="entry name" value="Acetyltransf_16"/>
    <property type="match status" value="2"/>
</dbReference>
<dbReference type="GO" id="GO:0005874">
    <property type="term" value="C:microtubule"/>
    <property type="evidence" value="ECO:0007669"/>
    <property type="project" value="InterPro"/>
</dbReference>
<keyword evidence="7" id="KW-0966">Cell projection</keyword>
<accession>A0A915M5X5</accession>
<feature type="region of interest" description="Disordered" evidence="9">
    <location>
        <begin position="1404"/>
        <end position="1427"/>
    </location>
</feature>
<dbReference type="InterPro" id="IPR011990">
    <property type="entry name" value="TPR-like_helical_dom_sf"/>
</dbReference>